<name>A0A2P5EZG9_TREOI</name>
<dbReference type="AlphaFoldDB" id="A0A2P5EZG9"/>
<dbReference type="InterPro" id="IPR025558">
    <property type="entry name" value="DUF4283"/>
</dbReference>
<feature type="compositionally biased region" description="Basic residues" evidence="1">
    <location>
        <begin position="482"/>
        <end position="493"/>
    </location>
</feature>
<evidence type="ECO:0000259" key="2">
    <source>
        <dbReference type="Pfam" id="PF14111"/>
    </source>
</evidence>
<evidence type="ECO:0000313" key="4">
    <source>
        <dbReference type="EMBL" id="PON90931.1"/>
    </source>
</evidence>
<sequence>MEEDDFTDVDLLVSHTSNLHCFDEPLELLTNDDSHNESQLVLAVGKLLSFKPHSANFIKTIVSQMWGITKGLKITELEKNKFTIVFPNAREKVRILGKSPWTINREIFIVKEVPPNLSVREVNFVSITFWVRFMGLPRDSISEANVRLIVARIGKLIEIDRRSLGVFFPGDFVRAKVEMLVFKPFVAGFFQKRKRGNPRWIQFKYERLQDFCFKCGTLGHDHRLWRKIQGDSESLGDSRTIALGENSLHRSLQTDRRRSEKGRLDDSVPETCDVLRLAVTVNTISSAMFATEGGLNLQRRSFTNGETSVMEIQMVETNESGQGPRQFDRKQRKGAAKYGGTFPDILIDRCYHPEEYFNDILEEMMSPCEVDQYRAHQALLTPAPTMEEWRAQRGLSLEGPIMPSLKRKAQSFILPIAHPSDMPQWPTKLDVAKLAQSVAAIQSGSAVDTQAESAAHQSPLPISPAQFSHGSYSLGSTSSSRGRWKQRARAKGRLNRERITEGVPIDGSPLAEVDSLVFRLGAMETGPKVSPPSP</sequence>
<dbReference type="OrthoDB" id="1750790at2759"/>
<feature type="compositionally biased region" description="Low complexity" evidence="1">
    <location>
        <begin position="468"/>
        <end position="481"/>
    </location>
</feature>
<comment type="caution">
    <text evidence="4">The sequence shown here is derived from an EMBL/GenBank/DDBJ whole genome shotgun (WGS) entry which is preliminary data.</text>
</comment>
<keyword evidence="5" id="KW-1185">Reference proteome</keyword>
<dbReference type="Pfam" id="PF14392">
    <property type="entry name" value="zf-CCHC_4"/>
    <property type="match status" value="1"/>
</dbReference>
<accession>A0A2P5EZG9</accession>
<feature type="domain" description="DUF4283" evidence="2">
    <location>
        <begin position="54"/>
        <end position="118"/>
    </location>
</feature>
<organism evidence="4 5">
    <name type="scientific">Trema orientale</name>
    <name type="common">Charcoal tree</name>
    <name type="synonym">Celtis orientalis</name>
    <dbReference type="NCBI Taxonomy" id="63057"/>
    <lineage>
        <taxon>Eukaryota</taxon>
        <taxon>Viridiplantae</taxon>
        <taxon>Streptophyta</taxon>
        <taxon>Embryophyta</taxon>
        <taxon>Tracheophyta</taxon>
        <taxon>Spermatophyta</taxon>
        <taxon>Magnoliopsida</taxon>
        <taxon>eudicotyledons</taxon>
        <taxon>Gunneridae</taxon>
        <taxon>Pentapetalae</taxon>
        <taxon>rosids</taxon>
        <taxon>fabids</taxon>
        <taxon>Rosales</taxon>
        <taxon>Cannabaceae</taxon>
        <taxon>Trema</taxon>
    </lineage>
</organism>
<gene>
    <name evidence="4" type="ORF">TorRG33x02_133370</name>
</gene>
<dbReference type="InParanoid" id="A0A2P5EZG9"/>
<dbReference type="PANTHER" id="PTHR31286:SF178">
    <property type="entry name" value="DUF4283 DOMAIN-CONTAINING PROTEIN"/>
    <property type="match status" value="1"/>
</dbReference>
<dbReference type="STRING" id="63057.A0A2P5EZG9"/>
<evidence type="ECO:0000313" key="5">
    <source>
        <dbReference type="Proteomes" id="UP000237000"/>
    </source>
</evidence>
<protein>
    <submittedName>
        <fullName evidence="4">Zinc knuckle CX2CX4HX4C</fullName>
    </submittedName>
</protein>
<dbReference type="EMBL" id="JXTC01000079">
    <property type="protein sequence ID" value="PON90931.1"/>
    <property type="molecule type" value="Genomic_DNA"/>
</dbReference>
<dbReference type="InterPro" id="IPR025836">
    <property type="entry name" value="Zn_knuckle_CX2CX4HX4C"/>
</dbReference>
<reference evidence="5" key="1">
    <citation type="submission" date="2016-06" db="EMBL/GenBank/DDBJ databases">
        <title>Parallel loss of symbiosis genes in relatives of nitrogen-fixing non-legume Parasponia.</title>
        <authorList>
            <person name="Van Velzen R."/>
            <person name="Holmer R."/>
            <person name="Bu F."/>
            <person name="Rutten L."/>
            <person name="Van Zeijl A."/>
            <person name="Liu W."/>
            <person name="Santuari L."/>
            <person name="Cao Q."/>
            <person name="Sharma T."/>
            <person name="Shen D."/>
            <person name="Roswanjaya Y."/>
            <person name="Wardhani T."/>
            <person name="Kalhor M.S."/>
            <person name="Jansen J."/>
            <person name="Van den Hoogen J."/>
            <person name="Gungor B."/>
            <person name="Hartog M."/>
            <person name="Hontelez J."/>
            <person name="Verver J."/>
            <person name="Yang W.-C."/>
            <person name="Schijlen E."/>
            <person name="Repin R."/>
            <person name="Schilthuizen M."/>
            <person name="Schranz E."/>
            <person name="Heidstra R."/>
            <person name="Miyata K."/>
            <person name="Fedorova E."/>
            <person name="Kohlen W."/>
            <person name="Bisseling T."/>
            <person name="Smit S."/>
            <person name="Geurts R."/>
        </authorList>
    </citation>
    <scope>NUCLEOTIDE SEQUENCE [LARGE SCALE GENOMIC DNA]</scope>
    <source>
        <strain evidence="5">cv. RG33-2</strain>
    </source>
</reference>
<dbReference type="InterPro" id="IPR040256">
    <property type="entry name" value="At4g02000-like"/>
</dbReference>
<feature type="domain" description="Zinc knuckle CX2CX4HX4C" evidence="3">
    <location>
        <begin position="196"/>
        <end position="223"/>
    </location>
</feature>
<dbReference type="Pfam" id="PF14111">
    <property type="entry name" value="DUF4283"/>
    <property type="match status" value="1"/>
</dbReference>
<proteinExistence type="predicted"/>
<dbReference type="Proteomes" id="UP000237000">
    <property type="component" value="Unassembled WGS sequence"/>
</dbReference>
<evidence type="ECO:0000256" key="1">
    <source>
        <dbReference type="SAM" id="MobiDB-lite"/>
    </source>
</evidence>
<feature type="region of interest" description="Disordered" evidence="1">
    <location>
        <begin position="449"/>
        <end position="508"/>
    </location>
</feature>
<dbReference type="PANTHER" id="PTHR31286">
    <property type="entry name" value="GLYCINE-RICH CELL WALL STRUCTURAL PROTEIN 1.8-LIKE"/>
    <property type="match status" value="1"/>
</dbReference>
<evidence type="ECO:0000259" key="3">
    <source>
        <dbReference type="Pfam" id="PF14392"/>
    </source>
</evidence>